<evidence type="ECO:0000259" key="7">
    <source>
        <dbReference type="PROSITE" id="PS50862"/>
    </source>
</evidence>
<dbReference type="GeneID" id="18914909"/>
<dbReference type="PRINTS" id="PR01042">
    <property type="entry name" value="TRNASYNTHASP"/>
</dbReference>
<dbReference type="PANTHER" id="PTHR22594:SF5">
    <property type="entry name" value="ASPARTATE--TRNA LIGASE, MITOCHONDRIAL"/>
    <property type="match status" value="1"/>
</dbReference>
<dbReference type="Gene3D" id="2.40.50.140">
    <property type="entry name" value="Nucleic acid-binding proteins"/>
    <property type="match status" value="1"/>
</dbReference>
<dbReference type="InterPro" id="IPR004365">
    <property type="entry name" value="NA-bd_OB_tRNA"/>
</dbReference>
<keyword evidence="9" id="KW-1185">Reference proteome</keyword>
<dbReference type="GO" id="GO:0005524">
    <property type="term" value="F:ATP binding"/>
    <property type="evidence" value="ECO:0007669"/>
    <property type="project" value="UniProtKB-KW"/>
</dbReference>
<dbReference type="GO" id="GO:0003676">
    <property type="term" value="F:nucleic acid binding"/>
    <property type="evidence" value="ECO:0007669"/>
    <property type="project" value="InterPro"/>
</dbReference>
<dbReference type="InParanoid" id="K5WJX2"/>
<dbReference type="Pfam" id="PF01336">
    <property type="entry name" value="tRNA_anti-codon"/>
    <property type="match status" value="1"/>
</dbReference>
<protein>
    <recommendedName>
        <fullName evidence="7">Aminoacyl-transfer RNA synthetases class-II family profile domain-containing protein</fullName>
    </recommendedName>
</protein>
<evidence type="ECO:0000256" key="3">
    <source>
        <dbReference type="ARBA" id="ARBA00022741"/>
    </source>
</evidence>
<keyword evidence="5" id="KW-0648">Protein biosynthesis</keyword>
<dbReference type="CDD" id="cd04317">
    <property type="entry name" value="EcAspRS_like_N"/>
    <property type="match status" value="1"/>
</dbReference>
<dbReference type="InterPro" id="IPR006195">
    <property type="entry name" value="aa-tRNA-synth_II"/>
</dbReference>
<name>K5WJX2_PHACS</name>
<dbReference type="GO" id="GO:0006422">
    <property type="term" value="P:aspartyl-tRNA aminoacylation"/>
    <property type="evidence" value="ECO:0007669"/>
    <property type="project" value="TreeGrafter"/>
</dbReference>
<proteinExistence type="inferred from homology"/>
<dbReference type="InterPro" id="IPR012340">
    <property type="entry name" value="NA-bd_OB-fold"/>
</dbReference>
<dbReference type="SUPFAM" id="SSF55681">
    <property type="entry name" value="Class II aaRS and biotin synthetases"/>
    <property type="match status" value="1"/>
</dbReference>
<dbReference type="InterPro" id="IPR004524">
    <property type="entry name" value="Asp-tRNA-ligase_1"/>
</dbReference>
<reference evidence="8 9" key="1">
    <citation type="journal article" date="2012" name="BMC Genomics">
        <title>Comparative genomics of the white-rot fungi, Phanerochaete carnosa and P. chrysosporium, to elucidate the genetic basis of the distinct wood types they colonize.</title>
        <authorList>
            <person name="Suzuki H."/>
            <person name="MacDonald J."/>
            <person name="Syed K."/>
            <person name="Salamov A."/>
            <person name="Hori C."/>
            <person name="Aerts A."/>
            <person name="Henrissat B."/>
            <person name="Wiebenga A."/>
            <person name="vanKuyk P.A."/>
            <person name="Barry K."/>
            <person name="Lindquist E."/>
            <person name="LaButti K."/>
            <person name="Lapidus A."/>
            <person name="Lucas S."/>
            <person name="Coutinho P."/>
            <person name="Gong Y."/>
            <person name="Samejima M."/>
            <person name="Mahadevan R."/>
            <person name="Abou-Zaid M."/>
            <person name="de Vries R.P."/>
            <person name="Igarashi K."/>
            <person name="Yadav J.S."/>
            <person name="Grigoriev I.V."/>
            <person name="Master E.R."/>
        </authorList>
    </citation>
    <scope>NUCLEOTIDE SEQUENCE [LARGE SCALE GENOMIC DNA]</scope>
    <source>
        <strain evidence="8 9">HHB-10118-sp</strain>
    </source>
</reference>
<evidence type="ECO:0000256" key="5">
    <source>
        <dbReference type="ARBA" id="ARBA00022917"/>
    </source>
</evidence>
<dbReference type="AlphaFoldDB" id="K5WJX2"/>
<dbReference type="InterPro" id="IPR004115">
    <property type="entry name" value="GAD-like_sf"/>
</dbReference>
<dbReference type="SUPFAM" id="SSF50249">
    <property type="entry name" value="Nucleic acid-binding proteins"/>
    <property type="match status" value="1"/>
</dbReference>
<dbReference type="PROSITE" id="PS50862">
    <property type="entry name" value="AA_TRNA_LIGASE_II"/>
    <property type="match status" value="1"/>
</dbReference>
<dbReference type="InterPro" id="IPR045864">
    <property type="entry name" value="aa-tRNA-synth_II/BPL/LPL"/>
</dbReference>
<dbReference type="OrthoDB" id="439710at2759"/>
<keyword evidence="4" id="KW-0067">ATP-binding</keyword>
<dbReference type="HAMAP" id="MF_00044">
    <property type="entry name" value="Asp_tRNA_synth_type1"/>
    <property type="match status" value="1"/>
</dbReference>
<comment type="similarity">
    <text evidence="1">Belongs to the class-II aminoacyl-tRNA synthetase family. Type 1 subfamily.</text>
</comment>
<evidence type="ECO:0000256" key="6">
    <source>
        <dbReference type="ARBA" id="ARBA00023146"/>
    </source>
</evidence>
<sequence>MCRPSRALTTRVIGATIGSSLPSRSSKPRRQLSRTFGTSAACLQSTPPDIERSGDKRVIEKSQSLKSHNAPFPRRSHHCGSLSVKDAGSSVTLTGWLLPGRKVGKALYFYPLKDPHGTIQLAVSSAVGGGETLELMRSIPVESTVIIEGVVSERPPKQKRALPGGDIEVTVTSCTLLNPAEQPLPFVPSDEYNLPAEEFRLRYRYLDLRRSVISGNLRKRSQVAHLIRTTLHDHGFVEVETPVLLKSTPEGAREFLVPTRTATSTPSVKSSIGATRRESFTQPLFYALPQSPQQPKQLLIASGAVDRYYQIARCFRDEDGRKDRQPEFTQIDLEMAWVSWGDYPSNNNYGQKDSDSWRIGGKEVRETIEHLIRKVWSAVEGIELPSSFTVMTYEEAMGRFGSDKPDTRFSLELQLVTDRFPQPVRDALANEDQILETLVIRSTDTQFKSAAEKVGLYEAAMSDGAYMVRVLSDGTLNTASRDGSFGILGTPSTVRDALELNPGDTAWLAKRPRTAEGGSTALGRLRLLLATLAQAAGELVLPAAPHFLWVTEFPLFTRADPDKEFLAHGRWSSSHHPFTAPMWEDIEKMYDGRIAEVRGQHYDLVLNGVEIGGGSVRVHDAKMQEHIFGKILQLSEDEKASFSHLLHALRCGAPPHGGIALGFDRLMAILCKTESIRDVIAFPKTGAGTDLLFKSPAPVESEDVLRQYGITQALVVDA</sequence>
<evidence type="ECO:0000313" key="9">
    <source>
        <dbReference type="Proteomes" id="UP000008370"/>
    </source>
</evidence>
<dbReference type="HOGENOM" id="CLU_014330_4_0_1"/>
<accession>K5WJX2</accession>
<dbReference type="InterPro" id="IPR004364">
    <property type="entry name" value="Aa-tRNA-synt_II"/>
</dbReference>
<evidence type="ECO:0000256" key="4">
    <source>
        <dbReference type="ARBA" id="ARBA00022840"/>
    </source>
</evidence>
<keyword evidence="6" id="KW-0030">Aminoacyl-tRNA synthetase</keyword>
<dbReference type="FunCoup" id="K5WJX2">
    <property type="interactions" value="391"/>
</dbReference>
<evidence type="ECO:0000256" key="1">
    <source>
        <dbReference type="ARBA" id="ARBA00006303"/>
    </source>
</evidence>
<dbReference type="KEGG" id="pco:PHACADRAFT_250385"/>
<gene>
    <name evidence="8" type="ORF">PHACADRAFT_250385</name>
</gene>
<dbReference type="InterPro" id="IPR047089">
    <property type="entry name" value="Asp-tRNA-ligase_1_N"/>
</dbReference>
<keyword evidence="2" id="KW-0436">Ligase</keyword>
<dbReference type="GO" id="GO:0004815">
    <property type="term" value="F:aspartate-tRNA ligase activity"/>
    <property type="evidence" value="ECO:0007669"/>
    <property type="project" value="TreeGrafter"/>
</dbReference>
<dbReference type="NCBIfam" id="NF001750">
    <property type="entry name" value="PRK00476.1"/>
    <property type="match status" value="1"/>
</dbReference>
<dbReference type="Pfam" id="PF00152">
    <property type="entry name" value="tRNA-synt_2"/>
    <property type="match status" value="2"/>
</dbReference>
<organism evidence="8 9">
    <name type="scientific">Phanerochaete carnosa (strain HHB-10118-sp)</name>
    <name type="common">White-rot fungus</name>
    <name type="synonym">Peniophora carnosa</name>
    <dbReference type="NCBI Taxonomy" id="650164"/>
    <lineage>
        <taxon>Eukaryota</taxon>
        <taxon>Fungi</taxon>
        <taxon>Dikarya</taxon>
        <taxon>Basidiomycota</taxon>
        <taxon>Agaricomycotina</taxon>
        <taxon>Agaricomycetes</taxon>
        <taxon>Polyporales</taxon>
        <taxon>Phanerochaetaceae</taxon>
        <taxon>Phanerochaete</taxon>
    </lineage>
</organism>
<evidence type="ECO:0000256" key="2">
    <source>
        <dbReference type="ARBA" id="ARBA00022598"/>
    </source>
</evidence>
<evidence type="ECO:0000313" key="8">
    <source>
        <dbReference type="EMBL" id="EKM59710.1"/>
    </source>
</evidence>
<dbReference type="STRING" id="650164.K5WJX2"/>
<keyword evidence="3" id="KW-0547">Nucleotide-binding</keyword>
<dbReference type="Gene3D" id="3.30.930.10">
    <property type="entry name" value="Bira Bifunctional Protein, Domain 2"/>
    <property type="match status" value="1"/>
</dbReference>
<dbReference type="Gene3D" id="3.30.1360.30">
    <property type="entry name" value="GAD-like domain"/>
    <property type="match status" value="1"/>
</dbReference>
<dbReference type="RefSeq" id="XP_007392268.1">
    <property type="nucleotide sequence ID" value="XM_007392206.1"/>
</dbReference>
<dbReference type="Proteomes" id="UP000008370">
    <property type="component" value="Unassembled WGS sequence"/>
</dbReference>
<dbReference type="PANTHER" id="PTHR22594">
    <property type="entry name" value="ASPARTYL/LYSYL-TRNA SYNTHETASE"/>
    <property type="match status" value="1"/>
</dbReference>
<dbReference type="InterPro" id="IPR002312">
    <property type="entry name" value="Asp/Asn-tRNA-synth_IIb"/>
</dbReference>
<feature type="domain" description="Aminoacyl-transfer RNA synthetases class-II family profile" evidence="7">
    <location>
        <begin position="220"/>
        <end position="683"/>
    </location>
</feature>
<dbReference type="GO" id="GO:0005739">
    <property type="term" value="C:mitochondrion"/>
    <property type="evidence" value="ECO:0007669"/>
    <property type="project" value="TreeGrafter"/>
</dbReference>
<dbReference type="EMBL" id="JH930469">
    <property type="protein sequence ID" value="EKM59710.1"/>
    <property type="molecule type" value="Genomic_DNA"/>
</dbReference>